<sequence>MHENATVTVSAYTETGETEADGMGGTQPIEDWVAIAEEIPARYSPEGRTTVNEDVGARLRDTAFVSIHPRYVGTIADDGTYLLDERLRPGIDRRVDLHRGDREPRRRSIKSVAEVPGPNGRVPSAVRLELEVVTS</sequence>
<dbReference type="RefSeq" id="WP_204747065.1">
    <property type="nucleotide sequence ID" value="NZ_CP069188.1"/>
</dbReference>
<dbReference type="KEGG" id="hsal:JMJ58_14855"/>
<keyword evidence="2" id="KW-1185">Reference proteome</keyword>
<protein>
    <submittedName>
        <fullName evidence="1">Uncharacterized protein</fullName>
    </submittedName>
</protein>
<organism evidence="1 2">
    <name type="scientific">Haloterrigena salifodinae</name>
    <dbReference type="NCBI Taxonomy" id="2675099"/>
    <lineage>
        <taxon>Archaea</taxon>
        <taxon>Methanobacteriati</taxon>
        <taxon>Methanobacteriota</taxon>
        <taxon>Stenosarchaea group</taxon>
        <taxon>Halobacteria</taxon>
        <taxon>Halobacteriales</taxon>
        <taxon>Natrialbaceae</taxon>
        <taxon>Haloterrigena</taxon>
    </lineage>
</organism>
<dbReference type="EMBL" id="CP069188">
    <property type="protein sequence ID" value="QRV14213.1"/>
    <property type="molecule type" value="Genomic_DNA"/>
</dbReference>
<proteinExistence type="predicted"/>
<reference evidence="1 2" key="1">
    <citation type="submission" date="2021-01" db="EMBL/GenBank/DDBJ databases">
        <title>Genome Sequence and Methylation Pattern of Haloterrigena salifodinae BOL5-1, An Extremely Halophilic Archaeon from a Bolivian Salt Mine.</title>
        <authorList>
            <person name="DasSarma P."/>
            <person name="Anton B.P."/>
            <person name="DasSarma S.L."/>
            <person name="von Ehrenheim H.A.L."/>
            <person name="Martinez F.L."/>
            <person name="Guzman D."/>
            <person name="Roberts R.J."/>
            <person name="DasSarma S."/>
        </authorList>
    </citation>
    <scope>NUCLEOTIDE SEQUENCE [LARGE SCALE GENOMIC DNA]</scope>
    <source>
        <strain evidence="1 2">BOL5-1</strain>
    </source>
</reference>
<name>A0A8T8DYA3_9EURY</name>
<evidence type="ECO:0000313" key="2">
    <source>
        <dbReference type="Proteomes" id="UP000637819"/>
    </source>
</evidence>
<dbReference type="OrthoDB" id="317909at2157"/>
<gene>
    <name evidence="1" type="ORF">JMJ58_14855</name>
</gene>
<accession>A0A8T8DYA3</accession>
<dbReference type="AlphaFoldDB" id="A0A8T8DYA3"/>
<dbReference type="Proteomes" id="UP000637819">
    <property type="component" value="Chromosome"/>
</dbReference>
<evidence type="ECO:0000313" key="1">
    <source>
        <dbReference type="EMBL" id="QRV14213.1"/>
    </source>
</evidence>
<dbReference type="GeneID" id="62876429"/>